<sequence>MSDPRSRSIWLTGIVMNNQAHQHHVPRDAPGIYPFAGLPVRLGFPSTVDFEIVQDEHGRAAVVARREFLRITRMCRISGQLLPYRCRQSRQLLSGIHIYDPRFCGLLEHACDPNVFLDMSELWLWALRDIQPGERLSIDFATTEDRLVQQFPCTCGSSRCRGWITGYDEPPTIEGQHFLQRWRGAH</sequence>
<dbReference type="SMART" id="SM00508">
    <property type="entry name" value="PostSET"/>
    <property type="match status" value="1"/>
</dbReference>
<protein>
    <recommendedName>
        <fullName evidence="2">Post-SET domain-containing protein</fullName>
    </recommendedName>
</protein>
<evidence type="ECO:0000259" key="2">
    <source>
        <dbReference type="PROSITE" id="PS50868"/>
    </source>
</evidence>
<dbReference type="InterPro" id="IPR003616">
    <property type="entry name" value="Post-SET_dom"/>
</dbReference>
<reference evidence="3 4" key="1">
    <citation type="submission" date="2012-08" db="EMBL/GenBank/DDBJ databases">
        <title>The genome of cave-isolated P. fluorescens strain R124 demonstrates phenotypic adaptation to the mineral environment.</title>
        <authorList>
            <person name="Barton M.D."/>
            <person name="Petronio M."/>
            <person name="Giarrizzo J.G."/>
            <person name="Bowling B.V."/>
            <person name="Barton H.A."/>
        </authorList>
    </citation>
    <scope>NUCLEOTIDE SEQUENCE [LARGE SCALE GENOMIC DNA]</scope>
    <source>
        <strain evidence="3 4">R124</strain>
    </source>
</reference>
<accession>A0A7U9CTY1</accession>
<feature type="domain" description="Post-SET" evidence="2">
    <location>
        <begin position="149"/>
        <end position="165"/>
    </location>
</feature>
<keyword evidence="1" id="KW-0808">Transferase</keyword>
<dbReference type="Gene3D" id="2.170.270.10">
    <property type="entry name" value="SET domain"/>
    <property type="match status" value="1"/>
</dbReference>
<proteinExistence type="predicted"/>
<dbReference type="GO" id="GO:0016740">
    <property type="term" value="F:transferase activity"/>
    <property type="evidence" value="ECO:0007669"/>
    <property type="project" value="UniProtKB-KW"/>
</dbReference>
<evidence type="ECO:0000313" key="4">
    <source>
        <dbReference type="Proteomes" id="UP000006045"/>
    </source>
</evidence>
<evidence type="ECO:0000256" key="1">
    <source>
        <dbReference type="ARBA" id="ARBA00022679"/>
    </source>
</evidence>
<organism evidence="3 4">
    <name type="scientific">Pseudomonas fluorescens R124</name>
    <dbReference type="NCBI Taxonomy" id="743713"/>
    <lineage>
        <taxon>Bacteria</taxon>
        <taxon>Pseudomonadati</taxon>
        <taxon>Pseudomonadota</taxon>
        <taxon>Gammaproteobacteria</taxon>
        <taxon>Pseudomonadales</taxon>
        <taxon>Pseudomonadaceae</taxon>
        <taxon>Pseudomonas</taxon>
    </lineage>
</organism>
<dbReference type="AlphaFoldDB" id="A0A7U9CTY1"/>
<dbReference type="InterPro" id="IPR046341">
    <property type="entry name" value="SET_dom_sf"/>
</dbReference>
<name>A0A7U9CTY1_PSEFL</name>
<evidence type="ECO:0000313" key="3">
    <source>
        <dbReference type="EMBL" id="EJZ60031.1"/>
    </source>
</evidence>
<dbReference type="SUPFAM" id="SSF82199">
    <property type="entry name" value="SET domain"/>
    <property type="match status" value="1"/>
</dbReference>
<dbReference type="EMBL" id="CM001561">
    <property type="protein sequence ID" value="EJZ60031.1"/>
    <property type="molecule type" value="Genomic_DNA"/>
</dbReference>
<dbReference type="PROSITE" id="PS50868">
    <property type="entry name" value="POST_SET"/>
    <property type="match status" value="1"/>
</dbReference>
<gene>
    <name evidence="3" type="ORF">I1A_004387</name>
</gene>
<dbReference type="Proteomes" id="UP000006045">
    <property type="component" value="Chromosome"/>
</dbReference>